<dbReference type="RefSeq" id="XP_013255107.1">
    <property type="nucleotide sequence ID" value="XM_013399653.1"/>
</dbReference>
<evidence type="ECO:0000256" key="3">
    <source>
        <dbReference type="SAM" id="SignalP"/>
    </source>
</evidence>
<keyword evidence="3" id="KW-0732">Signal</keyword>
<dbReference type="InterPro" id="IPR006094">
    <property type="entry name" value="Oxid_FAD_bind_N"/>
</dbReference>
<name>A0A072NYM6_9EURO</name>
<dbReference type="Pfam" id="PF08031">
    <property type="entry name" value="BBE"/>
    <property type="match status" value="1"/>
</dbReference>
<sequence>MLTYLSLALLLLSPCQSAGLKPRCRYRYGDSGWPDEQTWKEFNSTISGRLVRTFPSAAVCHNAEFDSEQCTEAKEEWDDSFWRTNQTGAYTAIAWELGDGQCFINSSRSDPCDQGLVPHYSVAAQTIEDIQAAVKFASEKDLYLVVKNTGHDHLGRSSGAGALSIWTHNLKGREWSDNYVVEGAPKGTDGIPAVTLQAGEQWIDVYEAAAQQGAIVVGGHARTVGAAGGWLTGGGHSAWSNLYGLGVDNVLQISLVDSQGKHKVLNQYTDPDYFWAIRGGGGSAWGVVTSVTYKTHPEPPTGIQVAFIQINATTETSLRPVWEKSLGAIVNMTDAGYTGYALLDGGFSGIFVRPGGSEEDLERGLSGFSGVAKIPGASAAFFNVTYPRWINYTNDFLSDPNIAQNVMDASRLLTPDIALNQADQVVDLIFEVGVEHAPSFNFVGHVHSEGREDTSVHPAWNEGRGVLSFGVNWNDTAPESEKKAKKEQLVHISERWDEIAGPDGGTYVNEANPYEPNWQRVFWGSNYERLLKIKRTVDPSNLFVCNRCVGTDVVYEP</sequence>
<evidence type="ECO:0000313" key="5">
    <source>
        <dbReference type="EMBL" id="KEF52517.1"/>
    </source>
</evidence>
<dbReference type="Proteomes" id="UP000027920">
    <property type="component" value="Unassembled WGS sequence"/>
</dbReference>
<dbReference type="GO" id="GO:0016491">
    <property type="term" value="F:oxidoreductase activity"/>
    <property type="evidence" value="ECO:0007669"/>
    <property type="project" value="UniProtKB-KW"/>
</dbReference>
<dbReference type="InterPro" id="IPR050432">
    <property type="entry name" value="FAD-linked_Oxidoreductases_BP"/>
</dbReference>
<comment type="similarity">
    <text evidence="1">Belongs to the oxygen-dependent FAD-linked oxidoreductase family.</text>
</comment>
<gene>
    <name evidence="5" type="ORF">A1O9_11359</name>
</gene>
<proteinExistence type="inferred from homology"/>
<dbReference type="OrthoDB" id="9983560at2759"/>
<feature type="domain" description="FAD-binding PCMH-type" evidence="4">
    <location>
        <begin position="114"/>
        <end position="298"/>
    </location>
</feature>
<dbReference type="InterPro" id="IPR012951">
    <property type="entry name" value="BBE"/>
</dbReference>
<dbReference type="Pfam" id="PF01565">
    <property type="entry name" value="FAD_binding_4"/>
    <property type="match status" value="1"/>
</dbReference>
<dbReference type="PROSITE" id="PS51387">
    <property type="entry name" value="FAD_PCMH"/>
    <property type="match status" value="1"/>
</dbReference>
<keyword evidence="6" id="KW-1185">Reference proteome</keyword>
<dbReference type="InterPro" id="IPR036318">
    <property type="entry name" value="FAD-bd_PCMH-like_sf"/>
</dbReference>
<dbReference type="GeneID" id="25286258"/>
<dbReference type="PANTHER" id="PTHR13878:SF91">
    <property type="entry name" value="FAD BINDING DOMAIN PROTEIN (AFU_ORTHOLOGUE AFUA_6G12070)-RELATED"/>
    <property type="match status" value="1"/>
</dbReference>
<reference evidence="5 6" key="1">
    <citation type="submission" date="2013-03" db="EMBL/GenBank/DDBJ databases">
        <title>The Genome Sequence of Exophiala aquamarina CBS 119918.</title>
        <authorList>
            <consortium name="The Broad Institute Genomics Platform"/>
            <person name="Cuomo C."/>
            <person name="de Hoog S."/>
            <person name="Gorbushina A."/>
            <person name="Walker B."/>
            <person name="Young S.K."/>
            <person name="Zeng Q."/>
            <person name="Gargeya S."/>
            <person name="Fitzgerald M."/>
            <person name="Haas B."/>
            <person name="Abouelleil A."/>
            <person name="Allen A.W."/>
            <person name="Alvarado L."/>
            <person name="Arachchi H.M."/>
            <person name="Berlin A.M."/>
            <person name="Chapman S.B."/>
            <person name="Gainer-Dewar J."/>
            <person name="Goldberg J."/>
            <person name="Griggs A."/>
            <person name="Gujja S."/>
            <person name="Hansen M."/>
            <person name="Howarth C."/>
            <person name="Imamovic A."/>
            <person name="Ireland A."/>
            <person name="Larimer J."/>
            <person name="McCowan C."/>
            <person name="Murphy C."/>
            <person name="Pearson M."/>
            <person name="Poon T.W."/>
            <person name="Priest M."/>
            <person name="Roberts A."/>
            <person name="Saif S."/>
            <person name="Shea T."/>
            <person name="Sisk P."/>
            <person name="Sykes S."/>
            <person name="Wortman J."/>
            <person name="Nusbaum C."/>
            <person name="Birren B."/>
        </authorList>
    </citation>
    <scope>NUCLEOTIDE SEQUENCE [LARGE SCALE GENOMIC DNA]</scope>
    <source>
        <strain evidence="5 6">CBS 119918</strain>
    </source>
</reference>
<dbReference type="EMBL" id="AMGV01000017">
    <property type="protein sequence ID" value="KEF52517.1"/>
    <property type="molecule type" value="Genomic_DNA"/>
</dbReference>
<dbReference type="PANTHER" id="PTHR13878">
    <property type="entry name" value="GULONOLACTONE OXIDASE"/>
    <property type="match status" value="1"/>
</dbReference>
<dbReference type="Gene3D" id="3.30.465.10">
    <property type="match status" value="2"/>
</dbReference>
<dbReference type="InterPro" id="IPR016169">
    <property type="entry name" value="FAD-bd_PCMH_sub2"/>
</dbReference>
<evidence type="ECO:0000259" key="4">
    <source>
        <dbReference type="PROSITE" id="PS51387"/>
    </source>
</evidence>
<dbReference type="InterPro" id="IPR016166">
    <property type="entry name" value="FAD-bd_PCMH"/>
</dbReference>
<evidence type="ECO:0000313" key="6">
    <source>
        <dbReference type="Proteomes" id="UP000027920"/>
    </source>
</evidence>
<comment type="caution">
    <text evidence="5">The sequence shown here is derived from an EMBL/GenBank/DDBJ whole genome shotgun (WGS) entry which is preliminary data.</text>
</comment>
<dbReference type="STRING" id="1182545.A0A072NYM6"/>
<accession>A0A072NYM6</accession>
<keyword evidence="2" id="KW-0560">Oxidoreductase</keyword>
<dbReference type="GO" id="GO:0071949">
    <property type="term" value="F:FAD binding"/>
    <property type="evidence" value="ECO:0007669"/>
    <property type="project" value="InterPro"/>
</dbReference>
<dbReference type="SUPFAM" id="SSF56176">
    <property type="entry name" value="FAD-binding/transporter-associated domain-like"/>
    <property type="match status" value="1"/>
</dbReference>
<feature type="signal peptide" evidence="3">
    <location>
        <begin position="1"/>
        <end position="17"/>
    </location>
</feature>
<dbReference type="AlphaFoldDB" id="A0A072NYM6"/>
<protein>
    <submittedName>
        <fullName evidence="5">Oxidoreductase</fullName>
    </submittedName>
</protein>
<dbReference type="VEuPathDB" id="FungiDB:A1O9_11359"/>
<feature type="chain" id="PRO_5001681104" evidence="3">
    <location>
        <begin position="18"/>
        <end position="557"/>
    </location>
</feature>
<organism evidence="5 6">
    <name type="scientific">Exophiala aquamarina CBS 119918</name>
    <dbReference type="NCBI Taxonomy" id="1182545"/>
    <lineage>
        <taxon>Eukaryota</taxon>
        <taxon>Fungi</taxon>
        <taxon>Dikarya</taxon>
        <taxon>Ascomycota</taxon>
        <taxon>Pezizomycotina</taxon>
        <taxon>Eurotiomycetes</taxon>
        <taxon>Chaetothyriomycetidae</taxon>
        <taxon>Chaetothyriales</taxon>
        <taxon>Herpotrichiellaceae</taxon>
        <taxon>Exophiala</taxon>
    </lineage>
</organism>
<evidence type="ECO:0000256" key="2">
    <source>
        <dbReference type="ARBA" id="ARBA00023002"/>
    </source>
</evidence>
<evidence type="ECO:0000256" key="1">
    <source>
        <dbReference type="ARBA" id="ARBA00005466"/>
    </source>
</evidence>
<dbReference type="HOGENOM" id="CLU_018354_4_4_1"/>